<reference evidence="2" key="1">
    <citation type="submission" date="2018-04" db="EMBL/GenBank/DDBJ databases">
        <title>Whole genome sequencing of Staphylococcus pseudintermedius isolates from dogs.</title>
        <authorList>
            <person name="Bryan L.K."/>
            <person name="Little S.V."/>
            <person name="Hillhouse A."/>
            <person name="Lawhon S.D."/>
        </authorList>
    </citation>
    <scope>NUCLEOTIDE SEQUENCE</scope>
    <source>
        <strain evidence="2">TAMU 49_044</strain>
    </source>
</reference>
<keyword evidence="1" id="KW-0175">Coiled coil</keyword>
<dbReference type="EMBL" id="MH179303">
    <property type="protein sequence ID" value="AXU41376.1"/>
    <property type="molecule type" value="Genomic_DNA"/>
</dbReference>
<feature type="coiled-coil region" evidence="1">
    <location>
        <begin position="16"/>
        <end position="44"/>
    </location>
</feature>
<dbReference type="AlphaFoldDB" id="A0A346TP86"/>
<proteinExistence type="predicted"/>
<organism evidence="2">
    <name type="scientific">Staphylococcus pseudintermedius</name>
    <dbReference type="NCBI Taxonomy" id="283734"/>
    <lineage>
        <taxon>Bacteria</taxon>
        <taxon>Bacillati</taxon>
        <taxon>Bacillota</taxon>
        <taxon>Bacilli</taxon>
        <taxon>Bacillales</taxon>
        <taxon>Staphylococcaceae</taxon>
        <taxon>Staphylococcus</taxon>
        <taxon>Staphylococcus intermedius group</taxon>
    </lineage>
</organism>
<sequence length="45" mass="5310">MGPLGLDIPMTPHEAAEVFEELRKAFEIERKEQERAEKEKQNKQK</sequence>
<dbReference type="RefSeq" id="WP_014613651.1">
    <property type="nucleotide sequence ID" value="NZ_AP019372.1"/>
</dbReference>
<evidence type="ECO:0000256" key="1">
    <source>
        <dbReference type="SAM" id="Coils"/>
    </source>
</evidence>
<protein>
    <submittedName>
        <fullName evidence="2">Uncharacterized protein</fullName>
    </submittedName>
</protein>
<accession>A0A346TP86</accession>
<evidence type="ECO:0000313" key="2">
    <source>
        <dbReference type="EMBL" id="AXU41376.1"/>
    </source>
</evidence>
<name>A0A346TP86_STAPS</name>